<name>A0A371R470_9CREN</name>
<dbReference type="OrthoDB" id="60264at2157"/>
<dbReference type="Gene3D" id="2.40.10.230">
    <property type="entry name" value="Probable tRNA pseudouridine synthase domain"/>
    <property type="match status" value="1"/>
</dbReference>
<evidence type="ECO:0000313" key="4">
    <source>
        <dbReference type="Proteomes" id="UP000256877"/>
    </source>
</evidence>
<accession>A0A371R470</accession>
<evidence type="ECO:0000313" key="1">
    <source>
        <dbReference type="EMBL" id="HII47546.1"/>
    </source>
</evidence>
<dbReference type="Proteomes" id="UP000256877">
    <property type="component" value="Unassembled WGS sequence"/>
</dbReference>
<comment type="caution">
    <text evidence="2">The sequence shown here is derived from an EMBL/GenBank/DDBJ whole genome shotgun (WGS) entry which is preliminary data.</text>
</comment>
<gene>
    <name evidence="2" type="ORF">CGL51_00565</name>
    <name evidence="3" type="ORF">CGL52_04525</name>
    <name evidence="1" type="ORF">HA333_08950</name>
</gene>
<dbReference type="EMBL" id="NMUF01000008">
    <property type="protein sequence ID" value="RFA99260.1"/>
    <property type="molecule type" value="Genomic_DNA"/>
</dbReference>
<dbReference type="AlphaFoldDB" id="A0A371R470"/>
<dbReference type="EMBL" id="NMUE01000001">
    <property type="protein sequence ID" value="RFA98555.1"/>
    <property type="molecule type" value="Genomic_DNA"/>
</dbReference>
<sequence>MKRIGLALHYSHMGNLVVRLFEVPPLYVNTYTYTMKKVGILYDVIGNIKNPYGLVKATSRDDSIIGQAIYVKPQELERKRRK</sequence>
<dbReference type="SUPFAM" id="SSF50447">
    <property type="entry name" value="Translation proteins"/>
    <property type="match status" value="1"/>
</dbReference>
<reference evidence="4 5" key="1">
    <citation type="submission" date="2017-07" db="EMBL/GenBank/DDBJ databases">
        <title>Draft genome sequence of aerobic hyperthermophilic archaea, Pyrobaculum aerophilum YKB31 and YKB32.</title>
        <authorList>
            <person name="Mochizuki T."/>
            <person name="Berliner A.J."/>
            <person name="Yoshida-Takashima Y."/>
            <person name="Takaki Y."/>
            <person name="Nunoura T."/>
            <person name="Takai K."/>
        </authorList>
    </citation>
    <scope>NUCLEOTIDE SEQUENCE [LARGE SCALE GENOMIC DNA]</scope>
    <source>
        <strain evidence="2 5">YKB31</strain>
        <strain evidence="3 4">YKB32</strain>
    </source>
</reference>
<evidence type="ECO:0000313" key="3">
    <source>
        <dbReference type="EMBL" id="RFA99260.1"/>
    </source>
</evidence>
<proteinExistence type="predicted"/>
<dbReference type="RefSeq" id="WP_116420290.1">
    <property type="nucleotide sequence ID" value="NZ_DAIOPL010000003.1"/>
</dbReference>
<evidence type="ECO:0000313" key="2">
    <source>
        <dbReference type="EMBL" id="RFA98555.1"/>
    </source>
</evidence>
<dbReference type="Proteomes" id="UP000257123">
    <property type="component" value="Unassembled WGS sequence"/>
</dbReference>
<protein>
    <submittedName>
        <fullName evidence="2">H/ACA RNA-protein complex protein Gar1</fullName>
    </submittedName>
</protein>
<dbReference type="Proteomes" id="UP000651120">
    <property type="component" value="Unassembled WGS sequence"/>
</dbReference>
<dbReference type="InterPro" id="IPR038664">
    <property type="entry name" value="Gar1/Naf1_Cbf5-bd_sf"/>
</dbReference>
<organism evidence="2 5">
    <name type="scientific">Pyrobaculum aerophilum</name>
    <dbReference type="NCBI Taxonomy" id="13773"/>
    <lineage>
        <taxon>Archaea</taxon>
        <taxon>Thermoproteota</taxon>
        <taxon>Thermoprotei</taxon>
        <taxon>Thermoproteales</taxon>
        <taxon>Thermoproteaceae</taxon>
        <taxon>Pyrobaculum</taxon>
    </lineage>
</organism>
<reference evidence="1" key="2">
    <citation type="journal article" date="2020" name="bioRxiv">
        <title>A rank-normalized archaeal taxonomy based on genome phylogeny resolves widespread incomplete and uneven classifications.</title>
        <authorList>
            <person name="Rinke C."/>
            <person name="Chuvochina M."/>
            <person name="Mussig A.J."/>
            <person name="Chaumeil P.-A."/>
            <person name="Waite D.W."/>
            <person name="Whitman W.B."/>
            <person name="Parks D.H."/>
            <person name="Hugenholtz P."/>
        </authorList>
    </citation>
    <scope>NUCLEOTIDE SEQUENCE</scope>
    <source>
        <strain evidence="1">UBA8839</strain>
    </source>
</reference>
<evidence type="ECO:0000313" key="5">
    <source>
        <dbReference type="Proteomes" id="UP000257123"/>
    </source>
</evidence>
<dbReference type="InterPro" id="IPR009000">
    <property type="entry name" value="Transl_B-barrel_sf"/>
</dbReference>
<dbReference type="EMBL" id="DUJP01000030">
    <property type="protein sequence ID" value="HII47546.1"/>
    <property type="molecule type" value="Genomic_DNA"/>
</dbReference>